<name>A0ABT8BTE3_9VIBR</name>
<dbReference type="RefSeq" id="WP_290311677.1">
    <property type="nucleotide sequence ID" value="NZ_JAUFQC010000001.1"/>
</dbReference>
<dbReference type="EMBL" id="JAUFQC010000001">
    <property type="protein sequence ID" value="MDN3609943.1"/>
    <property type="molecule type" value="Genomic_DNA"/>
</dbReference>
<reference evidence="2" key="1">
    <citation type="journal article" date="2019" name="Int. J. Syst. Evol. Microbiol.">
        <title>The Global Catalogue of Microorganisms (GCM) 10K type strain sequencing project: providing services to taxonomists for standard genome sequencing and annotation.</title>
        <authorList>
            <consortium name="The Broad Institute Genomics Platform"/>
            <consortium name="The Broad Institute Genome Sequencing Center for Infectious Disease"/>
            <person name="Wu L."/>
            <person name="Ma J."/>
        </authorList>
    </citation>
    <scope>NUCLEOTIDE SEQUENCE [LARGE SCALE GENOMIC DNA]</scope>
    <source>
        <strain evidence="2">CECT 7398</strain>
    </source>
</reference>
<gene>
    <name evidence="1" type="ORF">QWZ16_09550</name>
</gene>
<dbReference type="Proteomes" id="UP001238540">
    <property type="component" value="Unassembled WGS sequence"/>
</dbReference>
<evidence type="ECO:0000313" key="1">
    <source>
        <dbReference type="EMBL" id="MDN3609943.1"/>
    </source>
</evidence>
<comment type="caution">
    <text evidence="1">The sequence shown here is derived from an EMBL/GenBank/DDBJ whole genome shotgun (WGS) entry which is preliminary data.</text>
</comment>
<evidence type="ECO:0000313" key="2">
    <source>
        <dbReference type="Proteomes" id="UP001238540"/>
    </source>
</evidence>
<organism evidence="1 2">
    <name type="scientific">Vibrio ostreicida</name>
    <dbReference type="NCBI Taxonomy" id="526588"/>
    <lineage>
        <taxon>Bacteria</taxon>
        <taxon>Pseudomonadati</taxon>
        <taxon>Pseudomonadota</taxon>
        <taxon>Gammaproteobacteria</taxon>
        <taxon>Vibrionales</taxon>
        <taxon>Vibrionaceae</taxon>
        <taxon>Vibrio</taxon>
    </lineage>
</organism>
<keyword evidence="2" id="KW-1185">Reference proteome</keyword>
<protein>
    <submittedName>
        <fullName evidence="1">Uncharacterized protein</fullName>
    </submittedName>
</protein>
<accession>A0ABT8BTE3</accession>
<sequence length="40" mass="4678">MNAAFSPHFSRRHLSIQQAKAWLHFLFDGITPTSMTEQQF</sequence>
<proteinExistence type="predicted"/>